<dbReference type="RefSeq" id="WP_169559426.1">
    <property type="nucleotide sequence ID" value="NZ_BSNF01000001.1"/>
</dbReference>
<evidence type="ECO:0000256" key="5">
    <source>
        <dbReference type="ARBA" id="ARBA00023004"/>
    </source>
</evidence>
<dbReference type="PANTHER" id="PTHR11961">
    <property type="entry name" value="CYTOCHROME C"/>
    <property type="match status" value="1"/>
</dbReference>
<evidence type="ECO:0000256" key="3">
    <source>
        <dbReference type="ARBA" id="ARBA00022723"/>
    </source>
</evidence>
<dbReference type="Gene3D" id="1.10.760.10">
    <property type="entry name" value="Cytochrome c-like domain"/>
    <property type="match status" value="1"/>
</dbReference>
<reference evidence="8" key="1">
    <citation type="journal article" date="2014" name="Int. J. Syst. Evol. Microbiol.">
        <title>Complete genome of a new Firmicutes species belonging to the dominant human colonic microbiota ('Ruminococcus bicirculans') reveals two chromosomes and a selective capacity to utilize plant glucans.</title>
        <authorList>
            <consortium name="NISC Comparative Sequencing Program"/>
            <person name="Wegmann U."/>
            <person name="Louis P."/>
            <person name="Goesmann A."/>
            <person name="Henrissat B."/>
            <person name="Duncan S.H."/>
            <person name="Flint H.J."/>
        </authorList>
    </citation>
    <scope>NUCLEOTIDE SEQUENCE</scope>
    <source>
        <strain evidence="8">NBRC 103408</strain>
    </source>
</reference>
<dbReference type="EMBL" id="BSNF01000001">
    <property type="protein sequence ID" value="GLQ05424.1"/>
    <property type="molecule type" value="Genomic_DNA"/>
</dbReference>
<keyword evidence="3 6" id="KW-0479">Metal-binding</keyword>
<dbReference type="Proteomes" id="UP001161409">
    <property type="component" value="Unassembled WGS sequence"/>
</dbReference>
<keyword evidence="4" id="KW-0249">Electron transport</keyword>
<comment type="caution">
    <text evidence="8">The sequence shown here is derived from an EMBL/GenBank/DDBJ whole genome shotgun (WGS) entry which is preliminary data.</text>
</comment>
<proteinExistence type="predicted"/>
<dbReference type="Pfam" id="PF00034">
    <property type="entry name" value="Cytochrom_C"/>
    <property type="match status" value="1"/>
</dbReference>
<keyword evidence="5 6" id="KW-0408">Iron</keyword>
<dbReference type="InterPro" id="IPR036909">
    <property type="entry name" value="Cyt_c-like_dom_sf"/>
</dbReference>
<dbReference type="InterPro" id="IPR009056">
    <property type="entry name" value="Cyt_c-like_dom"/>
</dbReference>
<evidence type="ECO:0000313" key="8">
    <source>
        <dbReference type="EMBL" id="GLQ05424.1"/>
    </source>
</evidence>
<evidence type="ECO:0000256" key="2">
    <source>
        <dbReference type="ARBA" id="ARBA00022617"/>
    </source>
</evidence>
<evidence type="ECO:0000256" key="6">
    <source>
        <dbReference type="PROSITE-ProRule" id="PRU00433"/>
    </source>
</evidence>
<evidence type="ECO:0000313" key="9">
    <source>
        <dbReference type="Proteomes" id="UP001161409"/>
    </source>
</evidence>
<organism evidence="8 9">
    <name type="scientific">Sneathiella chinensis</name>
    <dbReference type="NCBI Taxonomy" id="349750"/>
    <lineage>
        <taxon>Bacteria</taxon>
        <taxon>Pseudomonadati</taxon>
        <taxon>Pseudomonadota</taxon>
        <taxon>Alphaproteobacteria</taxon>
        <taxon>Sneathiellales</taxon>
        <taxon>Sneathiellaceae</taxon>
        <taxon>Sneathiella</taxon>
    </lineage>
</organism>
<gene>
    <name evidence="8" type="primary">cycM</name>
    <name evidence="8" type="ORF">GCM10007924_06450</name>
</gene>
<keyword evidence="2 6" id="KW-0349">Heme</keyword>
<dbReference type="PRINTS" id="PR00604">
    <property type="entry name" value="CYTCHRMECIAB"/>
</dbReference>
<reference evidence="8" key="2">
    <citation type="submission" date="2023-01" db="EMBL/GenBank/DDBJ databases">
        <title>Draft genome sequence of Sneathiella chinensis strain NBRC 103408.</title>
        <authorList>
            <person name="Sun Q."/>
            <person name="Mori K."/>
        </authorList>
    </citation>
    <scope>NUCLEOTIDE SEQUENCE</scope>
    <source>
        <strain evidence="8">NBRC 103408</strain>
    </source>
</reference>
<sequence>MDNFELNKIAGAVLGGALAVVAISEIANIAVSPTFPEQNAYAIEVASTGGDSSAAAEVKEEGPSLGALLASADVAKGEKVFKKCSACHTTEEGGANKIGPNLYAVLDRAKASHAGFSYSDAMVSHGGTWTYEDLDAFLKKPKDFINGTKMSFAGLKKADDRADLIAYLRTLGTESTPLPAAE</sequence>
<evidence type="ECO:0000256" key="1">
    <source>
        <dbReference type="ARBA" id="ARBA00022448"/>
    </source>
</evidence>
<keyword evidence="1" id="KW-0813">Transport</keyword>
<protein>
    <submittedName>
        <fullName evidence="8">Cytochrome c family protein</fullName>
    </submittedName>
</protein>
<dbReference type="InterPro" id="IPR002327">
    <property type="entry name" value="Cyt_c_1A/1B"/>
</dbReference>
<feature type="domain" description="Cytochrome c" evidence="7">
    <location>
        <begin position="72"/>
        <end position="172"/>
    </location>
</feature>
<evidence type="ECO:0000256" key="4">
    <source>
        <dbReference type="ARBA" id="ARBA00022982"/>
    </source>
</evidence>
<dbReference type="SUPFAM" id="SSF46626">
    <property type="entry name" value="Cytochrome c"/>
    <property type="match status" value="1"/>
</dbReference>
<accession>A0ABQ5U2D2</accession>
<keyword evidence="9" id="KW-1185">Reference proteome</keyword>
<name>A0ABQ5U2D2_9PROT</name>
<evidence type="ECO:0000259" key="7">
    <source>
        <dbReference type="PROSITE" id="PS51007"/>
    </source>
</evidence>
<dbReference type="PROSITE" id="PS51007">
    <property type="entry name" value="CYTC"/>
    <property type="match status" value="1"/>
</dbReference>